<dbReference type="InterPro" id="IPR011006">
    <property type="entry name" value="CheY-like_superfamily"/>
</dbReference>
<proteinExistence type="predicted"/>
<keyword evidence="2" id="KW-0597">Phosphoprotein</keyword>
<dbReference type="CDD" id="cd17574">
    <property type="entry name" value="REC_OmpR"/>
    <property type="match status" value="1"/>
</dbReference>
<dbReference type="InterPro" id="IPR001789">
    <property type="entry name" value="Sig_transdc_resp-reg_receiver"/>
</dbReference>
<dbReference type="SUPFAM" id="SSF52172">
    <property type="entry name" value="CheY-like"/>
    <property type="match status" value="1"/>
</dbReference>
<dbReference type="InterPro" id="IPR039420">
    <property type="entry name" value="WalR-like"/>
</dbReference>
<keyword evidence="1" id="KW-0238">DNA-binding</keyword>
<dbReference type="GO" id="GO:0032993">
    <property type="term" value="C:protein-DNA complex"/>
    <property type="evidence" value="ECO:0007669"/>
    <property type="project" value="TreeGrafter"/>
</dbReference>
<name>A0A951UP74_9CYAN</name>
<dbReference type="SMART" id="SM00448">
    <property type="entry name" value="REC"/>
    <property type="match status" value="1"/>
</dbReference>
<accession>A0A951UP74</accession>
<dbReference type="Proteomes" id="UP000757435">
    <property type="component" value="Unassembled WGS sequence"/>
</dbReference>
<evidence type="ECO:0000256" key="2">
    <source>
        <dbReference type="PROSITE-ProRule" id="PRU00169"/>
    </source>
</evidence>
<dbReference type="GO" id="GO:0005829">
    <property type="term" value="C:cytosol"/>
    <property type="evidence" value="ECO:0007669"/>
    <property type="project" value="TreeGrafter"/>
</dbReference>
<gene>
    <name evidence="4" type="ORF">KME15_21225</name>
</gene>
<dbReference type="GO" id="GO:0000976">
    <property type="term" value="F:transcription cis-regulatory region binding"/>
    <property type="evidence" value="ECO:0007669"/>
    <property type="project" value="TreeGrafter"/>
</dbReference>
<evidence type="ECO:0000259" key="3">
    <source>
        <dbReference type="PROSITE" id="PS50110"/>
    </source>
</evidence>
<evidence type="ECO:0000256" key="1">
    <source>
        <dbReference type="ARBA" id="ARBA00023125"/>
    </source>
</evidence>
<dbReference type="PANTHER" id="PTHR48111:SF38">
    <property type="entry name" value="TWO-COMPONENT RESPONSE REGULATOR"/>
    <property type="match status" value="1"/>
</dbReference>
<reference evidence="4" key="1">
    <citation type="submission" date="2021-05" db="EMBL/GenBank/DDBJ databases">
        <authorList>
            <person name="Pietrasiak N."/>
            <person name="Ward R."/>
            <person name="Stajich J.E."/>
            <person name="Kurbessoian T."/>
        </authorList>
    </citation>
    <scope>NUCLEOTIDE SEQUENCE</scope>
    <source>
        <strain evidence="4">UHER 2000/2452</strain>
    </source>
</reference>
<dbReference type="Gene3D" id="3.40.50.2300">
    <property type="match status" value="1"/>
</dbReference>
<dbReference type="Pfam" id="PF00072">
    <property type="entry name" value="Response_reg"/>
    <property type="match status" value="1"/>
</dbReference>
<dbReference type="PANTHER" id="PTHR48111">
    <property type="entry name" value="REGULATOR OF RPOS"/>
    <property type="match status" value="1"/>
</dbReference>
<evidence type="ECO:0000313" key="5">
    <source>
        <dbReference type="Proteomes" id="UP000757435"/>
    </source>
</evidence>
<organism evidence="4 5">
    <name type="scientific">Drouetiella hepatica Uher 2000/2452</name>
    <dbReference type="NCBI Taxonomy" id="904376"/>
    <lineage>
        <taxon>Bacteria</taxon>
        <taxon>Bacillati</taxon>
        <taxon>Cyanobacteriota</taxon>
        <taxon>Cyanophyceae</taxon>
        <taxon>Oculatellales</taxon>
        <taxon>Oculatellaceae</taxon>
        <taxon>Drouetiella</taxon>
    </lineage>
</organism>
<sequence>MYRILIVEDEPRIAEFLEKGLQRYGFETATVSNGNDVFPGIQRDRFDLILLDLGLPGKDGWMVLDELRHGGTTLPIVIVTAREGEDNKVESFKRGANDYIMKPFRFKELLTKVNMLLR</sequence>
<reference evidence="4" key="2">
    <citation type="journal article" date="2022" name="Microbiol. Resour. Announc.">
        <title>Metagenome Sequencing to Explore Phylogenomics of Terrestrial Cyanobacteria.</title>
        <authorList>
            <person name="Ward R.D."/>
            <person name="Stajich J.E."/>
            <person name="Johansen J.R."/>
            <person name="Huntemann M."/>
            <person name="Clum A."/>
            <person name="Foster B."/>
            <person name="Foster B."/>
            <person name="Roux S."/>
            <person name="Palaniappan K."/>
            <person name="Varghese N."/>
            <person name="Mukherjee S."/>
            <person name="Reddy T.B.K."/>
            <person name="Daum C."/>
            <person name="Copeland A."/>
            <person name="Chen I.A."/>
            <person name="Ivanova N.N."/>
            <person name="Kyrpides N.C."/>
            <person name="Shapiro N."/>
            <person name="Eloe-Fadrosh E.A."/>
            <person name="Pietrasiak N."/>
        </authorList>
    </citation>
    <scope>NUCLEOTIDE SEQUENCE</scope>
    <source>
        <strain evidence="4">UHER 2000/2452</strain>
    </source>
</reference>
<evidence type="ECO:0000313" key="4">
    <source>
        <dbReference type="EMBL" id="MBW4661207.1"/>
    </source>
</evidence>
<comment type="caution">
    <text evidence="4">The sequence shown here is derived from an EMBL/GenBank/DDBJ whole genome shotgun (WGS) entry which is preliminary data.</text>
</comment>
<protein>
    <submittedName>
        <fullName evidence="4">Response regulator transcription factor</fullName>
    </submittedName>
</protein>
<dbReference type="PROSITE" id="PS50110">
    <property type="entry name" value="RESPONSE_REGULATORY"/>
    <property type="match status" value="1"/>
</dbReference>
<feature type="modified residue" description="4-aspartylphosphate" evidence="2">
    <location>
        <position position="52"/>
    </location>
</feature>
<feature type="domain" description="Response regulatory" evidence="3">
    <location>
        <begin position="3"/>
        <end position="117"/>
    </location>
</feature>
<dbReference type="AlphaFoldDB" id="A0A951UP74"/>
<dbReference type="GO" id="GO:0006355">
    <property type="term" value="P:regulation of DNA-templated transcription"/>
    <property type="evidence" value="ECO:0007669"/>
    <property type="project" value="TreeGrafter"/>
</dbReference>
<dbReference type="EMBL" id="JAHHHD010000032">
    <property type="protein sequence ID" value="MBW4661207.1"/>
    <property type="molecule type" value="Genomic_DNA"/>
</dbReference>
<dbReference type="GO" id="GO:0000156">
    <property type="term" value="F:phosphorelay response regulator activity"/>
    <property type="evidence" value="ECO:0007669"/>
    <property type="project" value="TreeGrafter"/>
</dbReference>